<sequence length="360" mass="41005">MDEQLWIKLHADRLLLQFISETGNYTSHSTDPTLAPWIYGSLETTMFEPGHPPNADAKIYKRVLRLKFDYIISLSTLTSPASVPVSKELEIQDLEMVSLDRSALSFCLHFVNNSFSKAWIHWQDPDSEVDCESFVPQLYLRRDSTESQKNSLVQILSFQVTSQQLAGEIGVQEFLGSFFRDAMGEESRLWRSLYTHDNSPALEGTPFCVFLQEQSCGNGKDRKSKEGTENIHAAVARALHPTMLLFLSHHYQSNGWDAERALSASDMDVSLDERLFAISVSYTNKTLSFFAHFPTMTQLGGGRYGWQLRYEHTETFTLSSPLLMRERLLIFNAILAVEQQVYVLGRLFPFLVQDFGSRAC</sequence>
<name>A0A8E2DQL4_9APHY</name>
<keyword evidence="2" id="KW-1185">Reference proteome</keyword>
<proteinExistence type="predicted"/>
<organism evidence="1 2">
    <name type="scientific">Obba rivulosa</name>
    <dbReference type="NCBI Taxonomy" id="1052685"/>
    <lineage>
        <taxon>Eukaryota</taxon>
        <taxon>Fungi</taxon>
        <taxon>Dikarya</taxon>
        <taxon>Basidiomycota</taxon>
        <taxon>Agaricomycotina</taxon>
        <taxon>Agaricomycetes</taxon>
        <taxon>Polyporales</taxon>
        <taxon>Gelatoporiaceae</taxon>
        <taxon>Obba</taxon>
    </lineage>
</organism>
<protein>
    <submittedName>
        <fullName evidence="1">Uncharacterized protein</fullName>
    </submittedName>
</protein>
<gene>
    <name evidence="1" type="ORF">OBBRIDRAFT_789759</name>
</gene>
<dbReference type="AlphaFoldDB" id="A0A8E2DQL4"/>
<reference evidence="1 2" key="1">
    <citation type="submission" date="2016-07" db="EMBL/GenBank/DDBJ databases">
        <title>Draft genome of the white-rot fungus Obba rivulosa 3A-2.</title>
        <authorList>
            <consortium name="DOE Joint Genome Institute"/>
            <person name="Miettinen O."/>
            <person name="Riley R."/>
            <person name="Acob R."/>
            <person name="Barry K."/>
            <person name="Cullen D."/>
            <person name="De Vries R."/>
            <person name="Hainaut M."/>
            <person name="Hatakka A."/>
            <person name="Henrissat B."/>
            <person name="Hilden K."/>
            <person name="Kuo R."/>
            <person name="Labutti K."/>
            <person name="Lipzen A."/>
            <person name="Makela M.R."/>
            <person name="Sandor L."/>
            <person name="Spatafora J.W."/>
            <person name="Grigoriev I.V."/>
            <person name="Hibbett D.S."/>
        </authorList>
    </citation>
    <scope>NUCLEOTIDE SEQUENCE [LARGE SCALE GENOMIC DNA]</scope>
    <source>
        <strain evidence="1 2">3A-2</strain>
    </source>
</reference>
<evidence type="ECO:0000313" key="2">
    <source>
        <dbReference type="Proteomes" id="UP000250043"/>
    </source>
</evidence>
<dbReference type="EMBL" id="KV722349">
    <property type="protein sequence ID" value="OCH93884.1"/>
    <property type="molecule type" value="Genomic_DNA"/>
</dbReference>
<dbReference type="Proteomes" id="UP000250043">
    <property type="component" value="Unassembled WGS sequence"/>
</dbReference>
<evidence type="ECO:0000313" key="1">
    <source>
        <dbReference type="EMBL" id="OCH93884.1"/>
    </source>
</evidence>
<accession>A0A8E2DQL4</accession>
<dbReference type="OrthoDB" id="2808156at2759"/>